<proteinExistence type="inferred from homology"/>
<dbReference type="SMART" id="SM00020">
    <property type="entry name" value="Tryp_SPc"/>
    <property type="match status" value="1"/>
</dbReference>
<dbReference type="InterPro" id="IPR043504">
    <property type="entry name" value="Peptidase_S1_PA_chymotrypsin"/>
</dbReference>
<evidence type="ECO:0000256" key="4">
    <source>
        <dbReference type="ARBA" id="ARBA00022825"/>
    </source>
</evidence>
<evidence type="ECO:0000259" key="7">
    <source>
        <dbReference type="PROSITE" id="PS50240"/>
    </source>
</evidence>
<accession>A0A1I8MMR4</accession>
<evidence type="ECO:0000256" key="2">
    <source>
        <dbReference type="ARBA" id="ARBA00022670"/>
    </source>
</evidence>
<feature type="domain" description="Peptidase S1" evidence="7">
    <location>
        <begin position="26"/>
        <end position="253"/>
    </location>
</feature>
<evidence type="ECO:0000256" key="5">
    <source>
        <dbReference type="ARBA" id="ARBA00023157"/>
    </source>
</evidence>
<dbReference type="PANTHER" id="PTHR24276">
    <property type="entry name" value="POLYSERASE-RELATED"/>
    <property type="match status" value="1"/>
</dbReference>
<keyword evidence="4" id="KW-0720">Serine protease</keyword>
<dbReference type="PRINTS" id="PR00722">
    <property type="entry name" value="CHYMOTRYPSIN"/>
</dbReference>
<dbReference type="EnsemblMetazoa" id="MDOA006588-RA">
    <property type="protein sequence ID" value="MDOA006588-PA"/>
    <property type="gene ID" value="MDOA006588"/>
</dbReference>
<dbReference type="GO" id="GO:0006508">
    <property type="term" value="P:proteolysis"/>
    <property type="evidence" value="ECO:0007669"/>
    <property type="project" value="UniProtKB-KW"/>
</dbReference>
<evidence type="ECO:0000313" key="8">
    <source>
        <dbReference type="EnsemblMetazoa" id="MDOA006588-PA"/>
    </source>
</evidence>
<dbReference type="GO" id="GO:0004252">
    <property type="term" value="F:serine-type endopeptidase activity"/>
    <property type="evidence" value="ECO:0007669"/>
    <property type="project" value="InterPro"/>
</dbReference>
<dbReference type="Pfam" id="PF00089">
    <property type="entry name" value="Trypsin"/>
    <property type="match status" value="1"/>
</dbReference>
<dbReference type="STRING" id="7370.A0A1I8MMR4"/>
<dbReference type="KEGG" id="mde:101897434"/>
<dbReference type="PROSITE" id="PS50240">
    <property type="entry name" value="TRYPSIN_DOM"/>
    <property type="match status" value="1"/>
</dbReference>
<dbReference type="InterPro" id="IPR009003">
    <property type="entry name" value="Peptidase_S1_PA"/>
</dbReference>
<dbReference type="InterPro" id="IPR001314">
    <property type="entry name" value="Peptidase_S1A"/>
</dbReference>
<dbReference type="PANTHER" id="PTHR24276:SF91">
    <property type="entry name" value="AT26814P-RELATED"/>
    <property type="match status" value="1"/>
</dbReference>
<name>A0A1I8MMR4_MUSDO</name>
<keyword evidence="2" id="KW-0645">Protease</keyword>
<dbReference type="FunFam" id="2.40.10.10:FF:000034">
    <property type="entry name" value="Eupolytin"/>
    <property type="match status" value="1"/>
</dbReference>
<evidence type="ECO:0000256" key="3">
    <source>
        <dbReference type="ARBA" id="ARBA00022801"/>
    </source>
</evidence>
<gene>
    <name evidence="8" type="primary">101897434</name>
</gene>
<dbReference type="AlphaFoldDB" id="A0A1I8MMR4"/>
<dbReference type="OrthoDB" id="26523at2759"/>
<dbReference type="RefSeq" id="XP_005175072.2">
    <property type="nucleotide sequence ID" value="XM_005175015.2"/>
</dbReference>
<sequence>MAGWKQILVYFVLALLFNKVRCQGRVVGGLSMNIANTPYLVQLRTLRDGHLFCGGTLVTYSHVVSAAHCVREEILENTVAVAGATSIYGEGVQRLISSYLIHPSYRNVTGSEADIVIYKLVAPMLGRFIQPIALCSRQLKPRDRVLISGWGKLNEQSEPSIVAHSVRVPVVNRNFCRRNYLALYGEDRIKDTMFCAAELGVGDACQGDSGGPAVFRNELCGIVSWGRGCARPQFPGVYTSVWHFQDFIVKAVRNM</sequence>
<comment type="similarity">
    <text evidence="1">Belongs to the peptidase S1 family.</text>
</comment>
<organism evidence="8">
    <name type="scientific">Musca domestica</name>
    <name type="common">House fly</name>
    <dbReference type="NCBI Taxonomy" id="7370"/>
    <lineage>
        <taxon>Eukaryota</taxon>
        <taxon>Metazoa</taxon>
        <taxon>Ecdysozoa</taxon>
        <taxon>Arthropoda</taxon>
        <taxon>Hexapoda</taxon>
        <taxon>Insecta</taxon>
        <taxon>Pterygota</taxon>
        <taxon>Neoptera</taxon>
        <taxon>Endopterygota</taxon>
        <taxon>Diptera</taxon>
        <taxon>Brachycera</taxon>
        <taxon>Muscomorpha</taxon>
        <taxon>Muscoidea</taxon>
        <taxon>Muscidae</taxon>
        <taxon>Musca</taxon>
    </lineage>
</organism>
<keyword evidence="5" id="KW-1015">Disulfide bond</keyword>
<dbReference type="InterPro" id="IPR018114">
    <property type="entry name" value="TRYPSIN_HIS"/>
</dbReference>
<reference evidence="8" key="1">
    <citation type="submission" date="2020-05" db="UniProtKB">
        <authorList>
            <consortium name="EnsemblMetazoa"/>
        </authorList>
    </citation>
    <scope>IDENTIFICATION</scope>
    <source>
        <strain evidence="8">Aabys</strain>
    </source>
</reference>
<feature type="chain" id="PRO_5044560598" description="Peptidase S1 domain-containing protein" evidence="6">
    <location>
        <begin position="23"/>
        <end position="255"/>
    </location>
</feature>
<dbReference type="PROSITE" id="PS00134">
    <property type="entry name" value="TRYPSIN_HIS"/>
    <property type="match status" value="1"/>
</dbReference>
<dbReference type="VEuPathDB" id="VectorBase:MDOA006588"/>
<keyword evidence="6" id="KW-0732">Signal</keyword>
<dbReference type="VEuPathDB" id="VectorBase:MDOMA2_016717"/>
<dbReference type="Gene3D" id="2.40.10.10">
    <property type="entry name" value="Trypsin-like serine proteases"/>
    <property type="match status" value="1"/>
</dbReference>
<feature type="signal peptide" evidence="6">
    <location>
        <begin position="1"/>
        <end position="22"/>
    </location>
</feature>
<dbReference type="SUPFAM" id="SSF50494">
    <property type="entry name" value="Trypsin-like serine proteases"/>
    <property type="match status" value="1"/>
</dbReference>
<keyword evidence="3" id="KW-0378">Hydrolase</keyword>
<dbReference type="eggNOG" id="KOG3627">
    <property type="taxonomic scope" value="Eukaryota"/>
</dbReference>
<dbReference type="InterPro" id="IPR050430">
    <property type="entry name" value="Peptidase_S1"/>
</dbReference>
<protein>
    <recommendedName>
        <fullName evidence="7">Peptidase S1 domain-containing protein</fullName>
    </recommendedName>
</protein>
<dbReference type="InterPro" id="IPR001254">
    <property type="entry name" value="Trypsin_dom"/>
</dbReference>
<dbReference type="CDD" id="cd00190">
    <property type="entry name" value="Tryp_SPc"/>
    <property type="match status" value="1"/>
</dbReference>
<evidence type="ECO:0000256" key="6">
    <source>
        <dbReference type="SAM" id="SignalP"/>
    </source>
</evidence>
<evidence type="ECO:0000256" key="1">
    <source>
        <dbReference type="ARBA" id="ARBA00007664"/>
    </source>
</evidence>